<evidence type="ECO:0000256" key="2">
    <source>
        <dbReference type="SAM" id="MobiDB-lite"/>
    </source>
</evidence>
<dbReference type="EMBL" id="CP002582">
    <property type="protein sequence ID" value="ADZ81918.1"/>
    <property type="molecule type" value="Genomic_DNA"/>
</dbReference>
<evidence type="ECO:0000256" key="1">
    <source>
        <dbReference type="ARBA" id="ARBA00008814"/>
    </source>
</evidence>
<dbReference type="InterPro" id="IPR050902">
    <property type="entry name" value="ABC_Transporter_SBP"/>
</dbReference>
<accession>F2JHX4</accession>
<feature type="chain" id="PRO_5038826768" evidence="3">
    <location>
        <begin position="21"/>
        <end position="357"/>
    </location>
</feature>
<dbReference type="KEGG" id="cle:Clole_0161"/>
<name>F2JHX4_CELLD</name>
<feature type="region of interest" description="Disordered" evidence="2">
    <location>
        <begin position="30"/>
        <end position="56"/>
    </location>
</feature>
<dbReference type="PROSITE" id="PS51257">
    <property type="entry name" value="PROKAR_LIPOPROTEIN"/>
    <property type="match status" value="1"/>
</dbReference>
<dbReference type="SUPFAM" id="SSF53807">
    <property type="entry name" value="Helical backbone' metal receptor"/>
    <property type="match status" value="1"/>
</dbReference>
<dbReference type="Pfam" id="PF01497">
    <property type="entry name" value="Peripla_BP_2"/>
    <property type="match status" value="1"/>
</dbReference>
<gene>
    <name evidence="5" type="ordered locus">Clole_0161</name>
</gene>
<dbReference type="PROSITE" id="PS50983">
    <property type="entry name" value="FE_B12_PBP"/>
    <property type="match status" value="1"/>
</dbReference>
<feature type="compositionally biased region" description="Polar residues" evidence="2">
    <location>
        <begin position="39"/>
        <end position="48"/>
    </location>
</feature>
<sequence length="357" mass="38521">MNKKFMLLLTALTLATTALVGCGTQAQTSTETQAQAETPSTSSKQEPSPTVAEVSDNKTAYPVTFEAFDSEGNVYPQTFNEAPKMVITNNQTSTELLLTLGLKDSIIGTGDLDTPIPEELKADYEAIPAIANKGDVAKEVVVGSGADLVIGRAASFKDDRYGLIPSLNEVGINTYVQLASKMNTDISLDTIIQDVRNVGVIFDVQDKANTLADSLKASFEDIKSKVPTTGKRKKVMLIVNYNGESFTAYGANASLQSEVLNILNADNVIEKGGSISLENIISTNPDHIVYVTANKNASVDGDAVDRILAEPTLQDVEAIKNKNITSVEYTELMGYGYRTFDCLEKLAEAFYPEVFKN</sequence>
<organism evidence="5 6">
    <name type="scientific">Cellulosilyticum lentocellum (strain ATCC 49066 / DSM 5427 / NCIMB 11756 / RHM5)</name>
    <name type="common">Clostridium lentocellum</name>
    <dbReference type="NCBI Taxonomy" id="642492"/>
    <lineage>
        <taxon>Bacteria</taxon>
        <taxon>Bacillati</taxon>
        <taxon>Bacillota</taxon>
        <taxon>Clostridia</taxon>
        <taxon>Lachnospirales</taxon>
        <taxon>Cellulosilyticaceae</taxon>
        <taxon>Cellulosilyticum</taxon>
    </lineage>
</organism>
<dbReference type="PANTHER" id="PTHR30535">
    <property type="entry name" value="VITAMIN B12-BINDING PROTEIN"/>
    <property type="match status" value="1"/>
</dbReference>
<dbReference type="PANTHER" id="PTHR30535:SF7">
    <property type="entry name" value="IRON(III) DICITRATE-BINDING PROTEIN"/>
    <property type="match status" value="1"/>
</dbReference>
<dbReference type="RefSeq" id="WP_013655219.1">
    <property type="nucleotide sequence ID" value="NC_015275.1"/>
</dbReference>
<protein>
    <submittedName>
        <fullName evidence="5">ABC-type transporter, periplasmic subunit</fullName>
    </submittedName>
</protein>
<keyword evidence="3" id="KW-0732">Signal</keyword>
<evidence type="ECO:0000313" key="6">
    <source>
        <dbReference type="Proteomes" id="UP000008467"/>
    </source>
</evidence>
<dbReference type="Gene3D" id="3.40.50.1980">
    <property type="entry name" value="Nitrogenase molybdenum iron protein domain"/>
    <property type="match status" value="2"/>
</dbReference>
<feature type="domain" description="Fe/B12 periplasmic-binding" evidence="4">
    <location>
        <begin position="85"/>
        <end position="354"/>
    </location>
</feature>
<evidence type="ECO:0000313" key="5">
    <source>
        <dbReference type="EMBL" id="ADZ81918.1"/>
    </source>
</evidence>
<keyword evidence="6" id="KW-1185">Reference proteome</keyword>
<reference evidence="5 6" key="1">
    <citation type="journal article" date="2011" name="J. Bacteriol.">
        <title>Complete genome sequence of the cellulose-degrading bacterium Cellulosilyticum lentocellum.</title>
        <authorList>
            <consortium name="US DOE Joint Genome Institute"/>
            <person name="Miller D.A."/>
            <person name="Suen G."/>
            <person name="Bruce D."/>
            <person name="Copeland A."/>
            <person name="Cheng J.F."/>
            <person name="Detter C."/>
            <person name="Goodwin L.A."/>
            <person name="Han C.S."/>
            <person name="Hauser L.J."/>
            <person name="Land M.L."/>
            <person name="Lapidus A."/>
            <person name="Lucas S."/>
            <person name="Meincke L."/>
            <person name="Pitluck S."/>
            <person name="Tapia R."/>
            <person name="Teshima H."/>
            <person name="Woyke T."/>
            <person name="Fox B.G."/>
            <person name="Angert E.R."/>
            <person name="Currie C.R."/>
        </authorList>
    </citation>
    <scope>NUCLEOTIDE SEQUENCE [LARGE SCALE GENOMIC DNA]</scope>
    <source>
        <strain evidence="6">ATCC 49066 / DSM 5427 / NCIMB 11756 / RHM5</strain>
    </source>
</reference>
<dbReference type="AlphaFoldDB" id="F2JHX4"/>
<evidence type="ECO:0000256" key="3">
    <source>
        <dbReference type="SAM" id="SignalP"/>
    </source>
</evidence>
<dbReference type="HOGENOM" id="CLU_038034_7_0_9"/>
<proteinExistence type="inferred from homology"/>
<dbReference type="STRING" id="642492.Clole_0161"/>
<dbReference type="InterPro" id="IPR002491">
    <property type="entry name" value="ABC_transptr_periplasmic_BD"/>
</dbReference>
<evidence type="ECO:0000259" key="4">
    <source>
        <dbReference type="PROSITE" id="PS50983"/>
    </source>
</evidence>
<feature type="signal peptide" evidence="3">
    <location>
        <begin position="1"/>
        <end position="20"/>
    </location>
</feature>
<dbReference type="eggNOG" id="COG0614">
    <property type="taxonomic scope" value="Bacteria"/>
</dbReference>
<dbReference type="Proteomes" id="UP000008467">
    <property type="component" value="Chromosome"/>
</dbReference>
<comment type="similarity">
    <text evidence="1">Belongs to the bacterial solute-binding protein 8 family.</text>
</comment>